<evidence type="ECO:0000256" key="1">
    <source>
        <dbReference type="SAM" id="Phobius"/>
    </source>
</evidence>
<keyword evidence="1" id="KW-0472">Membrane</keyword>
<keyword evidence="1" id="KW-1133">Transmembrane helix</keyword>
<evidence type="ECO:0000313" key="3">
    <source>
        <dbReference type="Proteomes" id="UP000756921"/>
    </source>
</evidence>
<comment type="caution">
    <text evidence="2">The sequence shown here is derived from an EMBL/GenBank/DDBJ whole genome shotgun (WGS) entry which is preliminary data.</text>
</comment>
<protein>
    <submittedName>
        <fullName evidence="2">Uncharacterized protein</fullName>
    </submittedName>
</protein>
<reference evidence="2" key="1">
    <citation type="journal article" date="2020" name="Mol. Plant Microbe Interact.">
        <title>Genome Sequence of the Biocontrol Agent Coniothyrium minitans strain Conio (IMI 134523).</title>
        <authorList>
            <person name="Patel D."/>
            <person name="Shittu T.A."/>
            <person name="Baroncelli R."/>
            <person name="Muthumeenakshi S."/>
            <person name="Osborne T.H."/>
            <person name="Janganan T.K."/>
            <person name="Sreenivasaprasad S."/>
        </authorList>
    </citation>
    <scope>NUCLEOTIDE SEQUENCE</scope>
    <source>
        <strain evidence="2">Conio</strain>
    </source>
</reference>
<name>A0A9P6GHX5_9PLEO</name>
<evidence type="ECO:0000313" key="2">
    <source>
        <dbReference type="EMBL" id="KAF9735330.1"/>
    </source>
</evidence>
<sequence>MAVVAVMDAFRVRMGGTGERRRYSVAGCGPWVVLVLGGAGAGWCWCRGAGAGVLARCGGSAQPLCDGMGGGGRVEGAALWARQQVLQASSATMRLKRRQRSVRRAHERQSQRGSLCVTDSLTRVLRELAWQHDHEPMARPLAKRAFTQFLSQLLSCLMSLARMIRTTLPTIIAGVGVGVGVGVCFAAVGRSSLRGRLRLLSLSAPERQERSTLGLVADEMLCRAASDGAVLLYLNHPCIPRCIAIDTTT</sequence>
<organism evidence="2 3">
    <name type="scientific">Paraphaeosphaeria minitans</name>
    <dbReference type="NCBI Taxonomy" id="565426"/>
    <lineage>
        <taxon>Eukaryota</taxon>
        <taxon>Fungi</taxon>
        <taxon>Dikarya</taxon>
        <taxon>Ascomycota</taxon>
        <taxon>Pezizomycotina</taxon>
        <taxon>Dothideomycetes</taxon>
        <taxon>Pleosporomycetidae</taxon>
        <taxon>Pleosporales</taxon>
        <taxon>Massarineae</taxon>
        <taxon>Didymosphaeriaceae</taxon>
        <taxon>Paraphaeosphaeria</taxon>
    </lineage>
</organism>
<feature type="transmembrane region" description="Helical" evidence="1">
    <location>
        <begin position="170"/>
        <end position="188"/>
    </location>
</feature>
<dbReference type="EMBL" id="WJXW01000006">
    <property type="protein sequence ID" value="KAF9735330.1"/>
    <property type="molecule type" value="Genomic_DNA"/>
</dbReference>
<dbReference type="Proteomes" id="UP000756921">
    <property type="component" value="Unassembled WGS sequence"/>
</dbReference>
<keyword evidence="3" id="KW-1185">Reference proteome</keyword>
<accession>A0A9P6GHX5</accession>
<gene>
    <name evidence="2" type="ORF">PMIN01_06735</name>
</gene>
<dbReference type="AlphaFoldDB" id="A0A9P6GHX5"/>
<keyword evidence="1" id="KW-0812">Transmembrane</keyword>
<proteinExistence type="predicted"/>